<protein>
    <submittedName>
        <fullName evidence="2">DUF2069 domain-containing protein</fullName>
    </submittedName>
</protein>
<feature type="transmembrane region" description="Helical" evidence="1">
    <location>
        <begin position="7"/>
        <end position="29"/>
    </location>
</feature>
<keyword evidence="1" id="KW-0472">Membrane</keyword>
<gene>
    <name evidence="2" type="ORF">FHP91_05870</name>
</gene>
<dbReference type="Proteomes" id="UP000319502">
    <property type="component" value="Unassembled WGS sequence"/>
</dbReference>
<name>A0A557QZA5_9RHOO</name>
<evidence type="ECO:0000313" key="2">
    <source>
        <dbReference type="EMBL" id="TVO58237.1"/>
    </source>
</evidence>
<keyword evidence="1" id="KW-1133">Transmembrane helix</keyword>
<keyword evidence="3" id="KW-1185">Reference proteome</keyword>
<organism evidence="2 3">
    <name type="scientific">Denitromonas halophila</name>
    <dbReference type="NCBI Taxonomy" id="1629404"/>
    <lineage>
        <taxon>Bacteria</taxon>
        <taxon>Pseudomonadati</taxon>
        <taxon>Pseudomonadota</taxon>
        <taxon>Betaproteobacteria</taxon>
        <taxon>Rhodocyclales</taxon>
        <taxon>Zoogloeaceae</taxon>
        <taxon>Denitromonas</taxon>
    </lineage>
</organism>
<dbReference type="EMBL" id="VMNK01000004">
    <property type="protein sequence ID" value="TVO58237.1"/>
    <property type="molecule type" value="Genomic_DNA"/>
</dbReference>
<accession>A0A557QZA5</accession>
<dbReference type="AlphaFoldDB" id="A0A557QZA5"/>
<dbReference type="OrthoDB" id="9181360at2"/>
<feature type="transmembrane region" description="Helical" evidence="1">
    <location>
        <begin position="35"/>
        <end position="53"/>
    </location>
</feature>
<feature type="transmembrane region" description="Helical" evidence="1">
    <location>
        <begin position="60"/>
        <end position="78"/>
    </location>
</feature>
<feature type="transmembrane region" description="Helical" evidence="1">
    <location>
        <begin position="84"/>
        <end position="106"/>
    </location>
</feature>
<keyword evidence="1" id="KW-0812">Transmembrane</keyword>
<evidence type="ECO:0000256" key="1">
    <source>
        <dbReference type="SAM" id="Phobius"/>
    </source>
</evidence>
<dbReference type="RefSeq" id="WP_144308710.1">
    <property type="nucleotide sequence ID" value="NZ_VMNK01000004.1"/>
</dbReference>
<reference evidence="2 3" key="1">
    <citation type="submission" date="2019-07" db="EMBL/GenBank/DDBJ databases">
        <title>The pathways for chlorine oxyanion respiration interact through the shared metabolite chlorate.</title>
        <authorList>
            <person name="Barnum T.P."/>
            <person name="Cheng Y."/>
            <person name="Hill K.A."/>
            <person name="Lucas L.N."/>
            <person name="Carlson H.K."/>
            <person name="Coates J.D."/>
        </authorList>
    </citation>
    <scope>NUCLEOTIDE SEQUENCE [LARGE SCALE GENOMIC DNA]</scope>
    <source>
        <strain evidence="2 3">SFB-3</strain>
    </source>
</reference>
<dbReference type="Pfam" id="PF09842">
    <property type="entry name" value="DUF2069"/>
    <property type="match status" value="1"/>
</dbReference>
<evidence type="ECO:0000313" key="3">
    <source>
        <dbReference type="Proteomes" id="UP000319502"/>
    </source>
</evidence>
<proteinExistence type="predicted"/>
<comment type="caution">
    <text evidence="2">The sequence shown here is derived from an EMBL/GenBank/DDBJ whole genome shotgun (WGS) entry which is preliminary data.</text>
</comment>
<sequence>MKARTVAWLASALWIALIVLCVAWEAWLAPLRPGGSWMMVKAVPLLVPLFGVLHGRRYTYQWGCMFVLIYFMEGVVRMNDPGGVALLARIEIALTLSAFFVMVWYARMTAPSRQPKAQ</sequence>
<dbReference type="InterPro" id="IPR018643">
    <property type="entry name" value="DUF2069_membrane"/>
</dbReference>